<gene>
    <name evidence="1" type="ORF">ERS013201_02783</name>
</gene>
<evidence type="ECO:0000313" key="1">
    <source>
        <dbReference type="EMBL" id="CSC49998.1"/>
    </source>
</evidence>
<dbReference type="Proteomes" id="UP000046067">
    <property type="component" value="Unassembled WGS sequence"/>
</dbReference>
<accession>A0A655YV33</accession>
<dbReference type="AlphaFoldDB" id="A0A655YV33"/>
<evidence type="ECO:0000313" key="2">
    <source>
        <dbReference type="Proteomes" id="UP000046067"/>
    </source>
</evidence>
<protein>
    <submittedName>
        <fullName evidence="1">Uncharacterized protein</fullName>
    </submittedName>
</protein>
<name>A0A655YV33_VIBCL</name>
<dbReference type="EMBL" id="CWQJ01000019">
    <property type="protein sequence ID" value="CSC49998.1"/>
    <property type="molecule type" value="Genomic_DNA"/>
</dbReference>
<sequence>MIEITGLGLLGAALRLKVPVSIPLRLTCSWLAGTSSSLINCSRIASQTGSALSPIAWNFLREACTG</sequence>
<reference evidence="1 2" key="1">
    <citation type="submission" date="2015-07" db="EMBL/GenBank/DDBJ databases">
        <authorList>
            <consortium name="Pathogen Informatics"/>
        </authorList>
    </citation>
    <scope>NUCLEOTIDE SEQUENCE [LARGE SCALE GENOMIC DNA]</scope>
    <source>
        <strain evidence="1 2">A325</strain>
    </source>
</reference>
<proteinExistence type="predicted"/>
<organism evidence="1 2">
    <name type="scientific">Vibrio cholerae</name>
    <dbReference type="NCBI Taxonomy" id="666"/>
    <lineage>
        <taxon>Bacteria</taxon>
        <taxon>Pseudomonadati</taxon>
        <taxon>Pseudomonadota</taxon>
        <taxon>Gammaproteobacteria</taxon>
        <taxon>Vibrionales</taxon>
        <taxon>Vibrionaceae</taxon>
        <taxon>Vibrio</taxon>
    </lineage>
</organism>